<organism evidence="1 2">
    <name type="scientific">Pseudomonas alkylphenolica</name>
    <dbReference type="NCBI Taxonomy" id="237609"/>
    <lineage>
        <taxon>Bacteria</taxon>
        <taxon>Pseudomonadati</taxon>
        <taxon>Pseudomonadota</taxon>
        <taxon>Gammaproteobacteria</taxon>
        <taxon>Pseudomonadales</taxon>
        <taxon>Pseudomonadaceae</taxon>
        <taxon>Pseudomonas</taxon>
    </lineage>
</organism>
<keyword evidence="2" id="KW-1185">Reference proteome</keyword>
<accession>A0A6I6H1X2</accession>
<dbReference type="Pfam" id="PF06042">
    <property type="entry name" value="NTP_transf_6"/>
    <property type="match status" value="1"/>
</dbReference>
<dbReference type="InterPro" id="IPR009267">
    <property type="entry name" value="NTP_transf_6"/>
</dbReference>
<sequence>MTLTVDGLVSIAMTNPINAELAARLPALGLSQCMLTAGCLFQAVWNHQANQPTAWGIKDYDVFYFDDDLSWEAENEVIKTAQQLFQDLGVNVEVKNQARVHLWYGERFGRPYPQLLSARDGVDRYLIAGTCIGLDIGNGELYAPYGLTDIEHGLLRINPNNAQPDLFEQKAKSYQTRWPWLKILEPRVGAGDSLRSSAQRS</sequence>
<dbReference type="RefSeq" id="WP_157193156.1">
    <property type="nucleotide sequence ID" value="NZ_CP046621.1"/>
</dbReference>
<protein>
    <recommendedName>
        <fullName evidence="3">Nucleotidyltransferase family protein</fullName>
    </recommendedName>
</protein>
<dbReference type="AlphaFoldDB" id="A0A6I6H1X2"/>
<reference evidence="1" key="1">
    <citation type="submission" date="2019-12" db="EMBL/GenBank/DDBJ databases">
        <title>Hybrid Genome Assemblies of two High G+C Isolates from Undergraduate Microbiology Courses.</title>
        <authorList>
            <person name="Ne Ville C.J."/>
            <person name="Enright D."/>
            <person name="Hernandez I."/>
            <person name="Dodsworth J."/>
            <person name="Orwin P.M."/>
        </authorList>
    </citation>
    <scope>NUCLEOTIDE SEQUENCE [LARGE SCALE GENOMIC DNA]</scope>
    <source>
        <strain evidence="1">Neo</strain>
    </source>
</reference>
<evidence type="ECO:0000313" key="2">
    <source>
        <dbReference type="Proteomes" id="UP000426235"/>
    </source>
</evidence>
<evidence type="ECO:0000313" key="1">
    <source>
        <dbReference type="EMBL" id="QGW78236.1"/>
    </source>
</evidence>
<proteinExistence type="predicted"/>
<dbReference type="Proteomes" id="UP000426235">
    <property type="component" value="Chromosome"/>
</dbReference>
<dbReference type="PANTHER" id="PTHR39166">
    <property type="entry name" value="BLL1166 PROTEIN"/>
    <property type="match status" value="1"/>
</dbReference>
<dbReference type="PANTHER" id="PTHR39166:SF1">
    <property type="entry name" value="BLL1166 PROTEIN"/>
    <property type="match status" value="1"/>
</dbReference>
<evidence type="ECO:0008006" key="3">
    <source>
        <dbReference type="Google" id="ProtNLM"/>
    </source>
</evidence>
<gene>
    <name evidence="1" type="ORF">GPJ81_16605</name>
</gene>
<name>A0A6I6H1X2_9PSED</name>
<dbReference type="EMBL" id="CP046621">
    <property type="protein sequence ID" value="QGW78236.1"/>
    <property type="molecule type" value="Genomic_DNA"/>
</dbReference>